<evidence type="ECO:0000256" key="2">
    <source>
        <dbReference type="ARBA" id="ARBA00022679"/>
    </source>
</evidence>
<dbReference type="SUPFAM" id="SSF48600">
    <property type="entry name" value="Chorismate mutase II"/>
    <property type="match status" value="1"/>
</dbReference>
<evidence type="ECO:0000313" key="4">
    <source>
        <dbReference type="EMBL" id="MDN4166503.1"/>
    </source>
</evidence>
<accession>A0ABT8F893</accession>
<dbReference type="InterPro" id="IPR036263">
    <property type="entry name" value="Chorismate_II_sf"/>
</dbReference>
<dbReference type="SMART" id="SM00830">
    <property type="entry name" value="CM_2"/>
    <property type="match status" value="1"/>
</dbReference>
<dbReference type="InterPro" id="IPR052899">
    <property type="entry name" value="Class-I_DAHP_synthase"/>
</dbReference>
<dbReference type="PROSITE" id="PS51168">
    <property type="entry name" value="CHORISMATE_MUT_2"/>
    <property type="match status" value="1"/>
</dbReference>
<comment type="caution">
    <text evidence="4">The sequence shown here is derived from an EMBL/GenBank/DDBJ whole genome shotgun (WGS) entry which is preliminary data.</text>
</comment>
<evidence type="ECO:0000256" key="1">
    <source>
        <dbReference type="ARBA" id="ARBA00012404"/>
    </source>
</evidence>
<proteinExistence type="predicted"/>
<dbReference type="InterPro" id="IPR006218">
    <property type="entry name" value="DAHP1/KDSA"/>
</dbReference>
<name>A0ABT8F893_9BACT</name>
<dbReference type="EC" id="5.4.99.5" evidence="1"/>
<dbReference type="PANTHER" id="PTHR43018:SF1">
    <property type="entry name" value="PROTEIN AROA(G)"/>
    <property type="match status" value="1"/>
</dbReference>
<keyword evidence="2" id="KW-0808">Transferase</keyword>
<dbReference type="RefSeq" id="WP_320005040.1">
    <property type="nucleotide sequence ID" value="NZ_JAUHJS010000007.1"/>
</dbReference>
<dbReference type="EMBL" id="JAUHJS010000007">
    <property type="protein sequence ID" value="MDN4166503.1"/>
    <property type="molecule type" value="Genomic_DNA"/>
</dbReference>
<dbReference type="Gene3D" id="3.20.20.70">
    <property type="entry name" value="Aldolase class I"/>
    <property type="match status" value="1"/>
</dbReference>
<dbReference type="Pfam" id="PF01817">
    <property type="entry name" value="CM_2"/>
    <property type="match status" value="1"/>
</dbReference>
<dbReference type="Pfam" id="PF00793">
    <property type="entry name" value="DAHP_synth_1"/>
    <property type="match status" value="1"/>
</dbReference>
<feature type="domain" description="Chorismate mutase" evidence="3">
    <location>
        <begin position="260"/>
        <end position="351"/>
    </location>
</feature>
<evidence type="ECO:0000313" key="5">
    <source>
        <dbReference type="Proteomes" id="UP001168552"/>
    </source>
</evidence>
<dbReference type="InterPro" id="IPR036979">
    <property type="entry name" value="CM_dom_sf"/>
</dbReference>
<dbReference type="Proteomes" id="UP001168552">
    <property type="component" value="Unassembled WGS sequence"/>
</dbReference>
<evidence type="ECO:0000259" key="3">
    <source>
        <dbReference type="PROSITE" id="PS51168"/>
    </source>
</evidence>
<dbReference type="SUPFAM" id="SSF51569">
    <property type="entry name" value="Aldolase"/>
    <property type="match status" value="1"/>
</dbReference>
<reference evidence="4" key="1">
    <citation type="submission" date="2023-06" db="EMBL/GenBank/DDBJ databases">
        <title>Cytophagales bacterium Strain LB-30, isolated from soil.</title>
        <authorList>
            <person name="Liu B."/>
        </authorList>
    </citation>
    <scope>NUCLEOTIDE SEQUENCE</scope>
    <source>
        <strain evidence="4">LB-30</strain>
    </source>
</reference>
<gene>
    <name evidence="4" type="ORF">QWY31_13415</name>
</gene>
<dbReference type="InterPro" id="IPR013785">
    <property type="entry name" value="Aldolase_TIM"/>
</dbReference>
<dbReference type="PANTHER" id="PTHR43018">
    <property type="entry name" value="PHOSPHO-2-DEHYDRO-3-DEOXYHEPTONATE ALDOLASE"/>
    <property type="match status" value="1"/>
</dbReference>
<protein>
    <recommendedName>
        <fullName evidence="1">chorismate mutase</fullName>
        <ecNumber evidence="1">5.4.99.5</ecNumber>
    </recommendedName>
</protein>
<sequence>MENWIKDKGHPWIISGPCSAESPEQLEQTCLQLAEGGIRTLRAGVWKPRTRPHQFEGVGAIALEWIKEIKTAHPSLSFAVEVATPEHVERCLKAGIDILWIGARTTVNPFNVQELADVLKGVNIPVLVKNPVNPDLALWMGAIERIMHAGITQIGAIHRGFSSFQKSKYRNMPLWQIPLELKTLHPSLPLICDPSHIAGKRALLQEIAQRAMDMNYDGLMIESHIHPESALSDAEQQLTPKALLSLLANLSIRSASSSNPLFINKLEELRHQIDQADREILEALASRMALVEQLGEYKKENNVAVFQIERWNEVFHSRPEWGKALRLSPDFVEELYKIIHTESIKIQTEVSQQNPSR</sequence>
<organism evidence="4 5">
    <name type="scientific">Shiella aurantiaca</name>
    <dbReference type="NCBI Taxonomy" id="3058365"/>
    <lineage>
        <taxon>Bacteria</taxon>
        <taxon>Pseudomonadati</taxon>
        <taxon>Bacteroidota</taxon>
        <taxon>Cytophagia</taxon>
        <taxon>Cytophagales</taxon>
        <taxon>Shiellaceae</taxon>
        <taxon>Shiella</taxon>
    </lineage>
</organism>
<keyword evidence="5" id="KW-1185">Reference proteome</keyword>
<dbReference type="InterPro" id="IPR002701">
    <property type="entry name" value="CM_II_prokaryot"/>
</dbReference>
<dbReference type="Gene3D" id="1.20.59.10">
    <property type="entry name" value="Chorismate mutase"/>
    <property type="match status" value="1"/>
</dbReference>